<name>A0A949PPC0_9HYPH</name>
<dbReference type="PROSITE" id="PS51677">
    <property type="entry name" value="NODB"/>
    <property type="match status" value="1"/>
</dbReference>
<keyword evidence="7" id="KW-1185">Reference proteome</keyword>
<evidence type="ECO:0000256" key="1">
    <source>
        <dbReference type="ARBA" id="ARBA00003236"/>
    </source>
</evidence>
<dbReference type="Pfam" id="PF01522">
    <property type="entry name" value="Polysacc_deac_1"/>
    <property type="match status" value="1"/>
</dbReference>
<dbReference type="PANTHER" id="PTHR34216:SF7">
    <property type="entry name" value="POLY-BETA-1,6-N-ACETYL-D-GLUCOSAMINE N-DEACETYLASE"/>
    <property type="match status" value="1"/>
</dbReference>
<dbReference type="Proteomes" id="UP000752297">
    <property type="component" value="Unassembled WGS sequence"/>
</dbReference>
<gene>
    <name evidence="6" type="ORF">KUG47_12750</name>
</gene>
<dbReference type="InterPro" id="IPR051398">
    <property type="entry name" value="Polysacch_Deacetylase"/>
</dbReference>
<evidence type="ECO:0000313" key="7">
    <source>
        <dbReference type="Proteomes" id="UP000752297"/>
    </source>
</evidence>
<dbReference type="GO" id="GO:0005975">
    <property type="term" value="P:carbohydrate metabolic process"/>
    <property type="evidence" value="ECO:0007669"/>
    <property type="project" value="InterPro"/>
</dbReference>
<evidence type="ECO:0000313" key="6">
    <source>
        <dbReference type="EMBL" id="MBV2144362.1"/>
    </source>
</evidence>
<evidence type="ECO:0000256" key="2">
    <source>
        <dbReference type="ARBA" id="ARBA00010973"/>
    </source>
</evidence>
<comment type="function">
    <text evidence="1">Is involved in generating a small heat-stable compound (Nod), an acylated oligomer of N-acetylglucosamine, that stimulates mitosis in various plant protoplasts.</text>
</comment>
<evidence type="ECO:0000259" key="5">
    <source>
        <dbReference type="PROSITE" id="PS51677"/>
    </source>
</evidence>
<dbReference type="EMBL" id="JAHRVA010000005">
    <property type="protein sequence ID" value="MBV2144362.1"/>
    <property type="molecule type" value="Genomic_DNA"/>
</dbReference>
<accession>A0A949PPC0</accession>
<dbReference type="GO" id="GO:0016810">
    <property type="term" value="F:hydrolase activity, acting on carbon-nitrogen (but not peptide) bonds"/>
    <property type="evidence" value="ECO:0007669"/>
    <property type="project" value="InterPro"/>
</dbReference>
<evidence type="ECO:0000256" key="4">
    <source>
        <dbReference type="ARBA" id="ARBA00032976"/>
    </source>
</evidence>
<sequence length="348" mass="38749">MVMVYSIRRNVKYSVIRAGLNAIAFSGANCLLPSAAGRGVIFTLHHVRPQSDAQFQPNAILSVTPQFLAETIQTVLEAGLTPVHLHDLPALLADADDKRRFVAFTLDDGFRNNAQFAAPVFRRFGVPYTVFPAIGFVKRTRTIWWETCQAVLEKAERIDFDFGNGVETLGTETKARKFRAFDRLADFVRSFDEDAAVQRIDELARRCNIDPLAIVDGLVLDQAELSQLAADPLAHIGGHTLSHVNLLRVSEDRLRHEIQGSIAAIEHYCGYRPKSFAYPYGWRAAVGERETKAVAQAGFLAAVTTQPAVLRHSDAKNSMSLNRISLNGYFQKKRYVRALISGLAFKFL</sequence>
<dbReference type="PANTHER" id="PTHR34216">
    <property type="match status" value="1"/>
</dbReference>
<comment type="caution">
    <text evidence="6">The sequence shown here is derived from an EMBL/GenBank/DDBJ whole genome shotgun (WGS) entry which is preliminary data.</text>
</comment>
<reference evidence="6 7" key="1">
    <citation type="submission" date="2021-06" db="EMBL/GenBank/DDBJ databases">
        <title>Falsochrobactrum tianjin sp.nov., a new petroleum-degrading bacteria isolated from oily soils.</title>
        <authorList>
            <person name="Chen G."/>
            <person name="Chen H."/>
            <person name="Tian J."/>
            <person name="Qing J."/>
            <person name="Zhong L."/>
            <person name="Ma W."/>
            <person name="Song Y."/>
            <person name="Cui X."/>
            <person name="Yan B."/>
        </authorList>
    </citation>
    <scope>NUCLEOTIDE SEQUENCE [LARGE SCALE GENOMIC DNA]</scope>
    <source>
        <strain evidence="6 7">TDYN1</strain>
    </source>
</reference>
<feature type="domain" description="NodB homology" evidence="5">
    <location>
        <begin position="100"/>
        <end position="348"/>
    </location>
</feature>
<comment type="similarity">
    <text evidence="2">Belongs to the polysaccharide deacetylase family.</text>
</comment>
<proteinExistence type="inferred from homology"/>
<dbReference type="InterPro" id="IPR002509">
    <property type="entry name" value="NODB_dom"/>
</dbReference>
<dbReference type="AlphaFoldDB" id="A0A949PPC0"/>
<protein>
    <recommendedName>
        <fullName evidence="3">Chitooligosaccharide deacetylase</fullName>
    </recommendedName>
    <alternativeName>
        <fullName evidence="4">Nodulation protein B</fullName>
    </alternativeName>
</protein>
<organism evidence="6 7">
    <name type="scientific">Falsochrobactrum tianjinense</name>
    <dbReference type="NCBI Taxonomy" id="2706015"/>
    <lineage>
        <taxon>Bacteria</taxon>
        <taxon>Pseudomonadati</taxon>
        <taxon>Pseudomonadota</taxon>
        <taxon>Alphaproteobacteria</taxon>
        <taxon>Hyphomicrobiales</taxon>
        <taxon>Brucellaceae</taxon>
        <taxon>Falsochrobactrum</taxon>
    </lineage>
</organism>
<evidence type="ECO:0000256" key="3">
    <source>
        <dbReference type="ARBA" id="ARBA00020071"/>
    </source>
</evidence>